<dbReference type="Gene3D" id="3.40.630.30">
    <property type="match status" value="1"/>
</dbReference>
<accession>A0A8G1A2Q1</accession>
<sequence length="155" mass="17616">MHEEQVHLRRGVATDAAVIAEYNIAMALETEAKILDPATVRRGVEAVIADPAKGFYLLAETDGLVVGQAMVTFEWSDWRDGLFWWVQSVYVHPDARRQGVFARLFGALEAEGRRRPEVVGLRLYVDQENLAAQKTYRRLGMAVSNYALMEREFEE</sequence>
<name>A0A8G1A2Q1_9EURY</name>
<dbReference type="GO" id="GO:0016747">
    <property type="term" value="F:acyltransferase activity, transferring groups other than amino-acyl groups"/>
    <property type="evidence" value="ECO:0007669"/>
    <property type="project" value="InterPro"/>
</dbReference>
<dbReference type="KEGG" id="mfk:E2N92_08510"/>
<dbReference type="PANTHER" id="PTHR43877">
    <property type="entry name" value="AMINOALKYLPHOSPHONATE N-ACETYLTRANSFERASE-RELATED-RELATED"/>
    <property type="match status" value="1"/>
</dbReference>
<dbReference type="Pfam" id="PF00583">
    <property type="entry name" value="Acetyltransf_1"/>
    <property type="match status" value="1"/>
</dbReference>
<keyword evidence="1" id="KW-0808">Transferase</keyword>
<dbReference type="InterPro" id="IPR050832">
    <property type="entry name" value="Bact_Acetyltransf"/>
</dbReference>
<dbReference type="RefSeq" id="WP_220680773.1">
    <property type="nucleotide sequence ID" value="NZ_CP037968.1"/>
</dbReference>
<feature type="domain" description="N-acetyltransferase" evidence="3">
    <location>
        <begin position="6"/>
        <end position="154"/>
    </location>
</feature>
<proteinExistence type="predicted"/>
<protein>
    <submittedName>
        <fullName evidence="4">N-acetyltransferase</fullName>
    </submittedName>
</protein>
<dbReference type="Proteomes" id="UP000826709">
    <property type="component" value="Chromosome"/>
</dbReference>
<dbReference type="CDD" id="cd04301">
    <property type="entry name" value="NAT_SF"/>
    <property type="match status" value="1"/>
</dbReference>
<dbReference type="InterPro" id="IPR016181">
    <property type="entry name" value="Acyl_CoA_acyltransferase"/>
</dbReference>
<evidence type="ECO:0000259" key="3">
    <source>
        <dbReference type="PROSITE" id="PS51186"/>
    </source>
</evidence>
<keyword evidence="2" id="KW-0012">Acyltransferase</keyword>
<dbReference type="EMBL" id="CP037968">
    <property type="protein sequence ID" value="QYZ79465.1"/>
    <property type="molecule type" value="Genomic_DNA"/>
</dbReference>
<evidence type="ECO:0000256" key="1">
    <source>
        <dbReference type="ARBA" id="ARBA00022679"/>
    </source>
</evidence>
<dbReference type="InterPro" id="IPR000182">
    <property type="entry name" value="GNAT_dom"/>
</dbReference>
<dbReference type="OrthoDB" id="111868at2157"/>
<reference evidence="4" key="2">
    <citation type="submission" date="2019-03" db="EMBL/GenBank/DDBJ databases">
        <authorList>
            <person name="Chen S.-C."/>
            <person name="Wu S.-Y."/>
            <person name="Lai M.-C."/>
        </authorList>
    </citation>
    <scope>NUCLEOTIDE SEQUENCE</scope>
    <source>
        <strain evidence="4">ML15</strain>
    </source>
</reference>
<dbReference type="PROSITE" id="PS51186">
    <property type="entry name" value="GNAT"/>
    <property type="match status" value="1"/>
</dbReference>
<reference evidence="4" key="1">
    <citation type="journal article" date="2005" name="Int. J. Syst. Evol. Microbiol.">
        <title>Methanofollis formosanus sp. nov., isolated from a fish pond.</title>
        <authorList>
            <person name="Wu S.Y."/>
            <person name="Chen S.C."/>
            <person name="Lai M.C."/>
        </authorList>
    </citation>
    <scope>NUCLEOTIDE SEQUENCE</scope>
    <source>
        <strain evidence="4">ML15</strain>
    </source>
</reference>
<gene>
    <name evidence="4" type="ORF">E2N92_08510</name>
</gene>
<evidence type="ECO:0000256" key="2">
    <source>
        <dbReference type="ARBA" id="ARBA00023315"/>
    </source>
</evidence>
<dbReference type="AlphaFoldDB" id="A0A8G1A2Q1"/>
<evidence type="ECO:0000313" key="4">
    <source>
        <dbReference type="EMBL" id="QYZ79465.1"/>
    </source>
</evidence>
<evidence type="ECO:0000313" key="5">
    <source>
        <dbReference type="Proteomes" id="UP000826709"/>
    </source>
</evidence>
<keyword evidence="5" id="KW-1185">Reference proteome</keyword>
<organism evidence="4 5">
    <name type="scientific">Methanofollis formosanus</name>
    <dbReference type="NCBI Taxonomy" id="299308"/>
    <lineage>
        <taxon>Archaea</taxon>
        <taxon>Methanobacteriati</taxon>
        <taxon>Methanobacteriota</taxon>
        <taxon>Stenosarchaea group</taxon>
        <taxon>Methanomicrobia</taxon>
        <taxon>Methanomicrobiales</taxon>
        <taxon>Methanomicrobiaceae</taxon>
        <taxon>Methanofollis</taxon>
    </lineage>
</organism>
<dbReference type="SUPFAM" id="SSF55729">
    <property type="entry name" value="Acyl-CoA N-acyltransferases (Nat)"/>
    <property type="match status" value="1"/>
</dbReference>